<comment type="caution">
    <text evidence="4">The sequence shown here is derived from an EMBL/GenBank/DDBJ whole genome shotgun (WGS) entry which is preliminary data.</text>
</comment>
<feature type="compositionally biased region" description="Acidic residues" evidence="2">
    <location>
        <begin position="205"/>
        <end position="215"/>
    </location>
</feature>
<gene>
    <name evidence="4" type="ORF">MKK02DRAFT_41827</name>
</gene>
<protein>
    <submittedName>
        <fullName evidence="4">KRI1-like family C-terminal-domain-containing protein</fullName>
    </submittedName>
</protein>
<dbReference type="Pfam" id="PF05178">
    <property type="entry name" value="Kri1"/>
    <property type="match status" value="1"/>
</dbReference>
<feature type="compositionally biased region" description="Basic residues" evidence="2">
    <location>
        <begin position="637"/>
        <end position="650"/>
    </location>
</feature>
<dbReference type="GO" id="GO:0005730">
    <property type="term" value="C:nucleolus"/>
    <property type="evidence" value="ECO:0007669"/>
    <property type="project" value="TreeGrafter"/>
</dbReference>
<feature type="compositionally biased region" description="Basic residues" evidence="2">
    <location>
        <begin position="483"/>
        <end position="494"/>
    </location>
</feature>
<feature type="compositionally biased region" description="Acidic residues" evidence="2">
    <location>
        <begin position="423"/>
        <end position="466"/>
    </location>
</feature>
<dbReference type="PANTHER" id="PTHR14490">
    <property type="entry name" value="ZINC FINGER, ZZ TYPE"/>
    <property type="match status" value="1"/>
</dbReference>
<feature type="region of interest" description="Disordered" evidence="2">
    <location>
        <begin position="321"/>
        <end position="380"/>
    </location>
</feature>
<feature type="compositionally biased region" description="Acidic residues" evidence="2">
    <location>
        <begin position="23"/>
        <end position="41"/>
    </location>
</feature>
<dbReference type="AlphaFoldDB" id="A0AA38HDM6"/>
<name>A0AA38HDM6_9TREE</name>
<dbReference type="GeneID" id="77730924"/>
<proteinExistence type="inferred from homology"/>
<dbReference type="Pfam" id="PF12936">
    <property type="entry name" value="Kri1_C"/>
    <property type="match status" value="1"/>
</dbReference>
<accession>A0AA38HDM6</accession>
<feature type="region of interest" description="Disordered" evidence="2">
    <location>
        <begin position="203"/>
        <end position="237"/>
    </location>
</feature>
<dbReference type="InterPro" id="IPR018034">
    <property type="entry name" value="Kri1"/>
</dbReference>
<feature type="compositionally biased region" description="Basic and acidic residues" evidence="2">
    <location>
        <begin position="216"/>
        <end position="227"/>
    </location>
</feature>
<feature type="region of interest" description="Disordered" evidence="2">
    <location>
        <begin position="582"/>
        <end position="695"/>
    </location>
</feature>
<evidence type="ECO:0000259" key="3">
    <source>
        <dbReference type="Pfam" id="PF12936"/>
    </source>
</evidence>
<evidence type="ECO:0000313" key="4">
    <source>
        <dbReference type="EMBL" id="KAI9638800.1"/>
    </source>
</evidence>
<organism evidence="4 5">
    <name type="scientific">Dioszegia hungarica</name>
    <dbReference type="NCBI Taxonomy" id="4972"/>
    <lineage>
        <taxon>Eukaryota</taxon>
        <taxon>Fungi</taxon>
        <taxon>Dikarya</taxon>
        <taxon>Basidiomycota</taxon>
        <taxon>Agaricomycotina</taxon>
        <taxon>Tremellomycetes</taxon>
        <taxon>Tremellales</taxon>
        <taxon>Bulleribasidiaceae</taxon>
        <taxon>Dioszegia</taxon>
    </lineage>
</organism>
<keyword evidence="5" id="KW-1185">Reference proteome</keyword>
<feature type="region of interest" description="Disordered" evidence="2">
    <location>
        <begin position="259"/>
        <end position="304"/>
    </location>
</feature>
<feature type="compositionally biased region" description="Basic and acidic residues" evidence="2">
    <location>
        <begin position="590"/>
        <end position="624"/>
    </location>
</feature>
<feature type="compositionally biased region" description="Basic and acidic residues" evidence="2">
    <location>
        <begin position="336"/>
        <end position="368"/>
    </location>
</feature>
<feature type="region of interest" description="Disordered" evidence="2">
    <location>
        <begin position="408"/>
        <end position="506"/>
    </location>
</feature>
<feature type="compositionally biased region" description="Polar residues" evidence="2">
    <location>
        <begin position="1"/>
        <end position="10"/>
    </location>
</feature>
<feature type="compositionally biased region" description="Basic residues" evidence="2">
    <location>
        <begin position="682"/>
        <end position="695"/>
    </location>
</feature>
<feature type="domain" description="Kri1-like C-terminal" evidence="3">
    <location>
        <begin position="514"/>
        <end position="591"/>
    </location>
</feature>
<dbReference type="PANTHER" id="PTHR14490:SF5">
    <property type="entry name" value="PROTEIN KRI1 HOMOLOG"/>
    <property type="match status" value="1"/>
</dbReference>
<comment type="similarity">
    <text evidence="1">Belongs to the KRI1 family.</text>
</comment>
<feature type="region of interest" description="Disordered" evidence="2">
    <location>
        <begin position="1"/>
        <end position="43"/>
    </location>
</feature>
<dbReference type="Proteomes" id="UP001164286">
    <property type="component" value="Unassembled WGS sequence"/>
</dbReference>
<reference evidence="4" key="1">
    <citation type="journal article" date="2022" name="G3 (Bethesda)">
        <title>High quality genome of the basidiomycete yeast Dioszegia hungarica PDD-24b-2 isolated from cloud water.</title>
        <authorList>
            <person name="Jarrige D."/>
            <person name="Haridas S."/>
            <person name="Bleykasten-Grosshans C."/>
            <person name="Joly M."/>
            <person name="Nadalig T."/>
            <person name="Sancelme M."/>
            <person name="Vuilleumier S."/>
            <person name="Grigoriev I.V."/>
            <person name="Amato P."/>
            <person name="Bringel F."/>
        </authorList>
    </citation>
    <scope>NUCLEOTIDE SEQUENCE</scope>
    <source>
        <strain evidence="4">PDD-24b-2</strain>
    </source>
</reference>
<sequence>MQAGPSNQRPTVHWCRKPNVPDEVSDESDVSTDVEEDEEGADLTPALDAAILRTLGKIRRGEGVYEGENVLETELEQATAEALRRGVKAPTSRPWEAKPYLLSDHHRAALLEGRVDEEAEEEENRWRPIPYAQEQRRLRKEAIEAFHADDEEDEGEFVPVKKDQADVEKEDDGYSQFLLEMGGGEEEVRRLLGMGDQAVSFVRADEDEASGEEQVEGEKKVKKESEKKRQKRMQKKAKADDEFLMNFILNRGWVDKADGGDHNYADMALDPPRAVRAKTEESEEAESAAGPSHPWGLLDEDEFDEKAEEFETEYNFRFEEPGAAEIMSHPRQIDSLVRRPDDARKIKRQARAERKAAAEAAREEEARKTKGKKRREMDTQLAALRKEVGEKEWAKVEEVLEGEFDEDTWERVVGGLLSGDLGGEGDDDDEKPTWDDDDEDVQYGGDEQDEDEGYEEEVEDELEDDGPVNMDADFIGLEPETKKRSKKDKKGKGKKDKDVQDEEEGLTVEQRAEKLKRAMEEYKALDHEDMIGDLPTRFHYTTSAPLAYGLSPAEILLATDAELNQIMSVKHLAPYRSSGLGAASKGLGKRVKDLQSQLKERRWGEEYTPAKEEKVGGGRERDQGWPKVGGGGEAAPKKKRMGKNERKRKAAVAGEGEGAVGGAAPSNAPAVTVAAGSGEVPKKKRRKNKHGAAVA</sequence>
<dbReference type="InterPro" id="IPR024626">
    <property type="entry name" value="Kri1-like_C"/>
</dbReference>
<evidence type="ECO:0000256" key="2">
    <source>
        <dbReference type="SAM" id="MobiDB-lite"/>
    </source>
</evidence>
<evidence type="ECO:0000313" key="5">
    <source>
        <dbReference type="Proteomes" id="UP001164286"/>
    </source>
</evidence>
<evidence type="ECO:0000256" key="1">
    <source>
        <dbReference type="ARBA" id="ARBA00007473"/>
    </source>
</evidence>
<dbReference type="RefSeq" id="XP_052948577.1">
    <property type="nucleotide sequence ID" value="XM_053091719.1"/>
</dbReference>
<dbReference type="GO" id="GO:0030686">
    <property type="term" value="C:90S preribosome"/>
    <property type="evidence" value="ECO:0007669"/>
    <property type="project" value="TreeGrafter"/>
</dbReference>
<dbReference type="EMBL" id="JAKWFO010000002">
    <property type="protein sequence ID" value="KAI9638800.1"/>
    <property type="molecule type" value="Genomic_DNA"/>
</dbReference>
<dbReference type="GO" id="GO:0000447">
    <property type="term" value="P:endonucleolytic cleavage in ITS1 to separate SSU-rRNA from 5.8S rRNA and LSU-rRNA from tricistronic rRNA transcript (SSU-rRNA, 5.8S rRNA, LSU-rRNA)"/>
    <property type="evidence" value="ECO:0007669"/>
    <property type="project" value="TreeGrafter"/>
</dbReference>